<dbReference type="Gene3D" id="1.10.10.60">
    <property type="entry name" value="Homeodomain-like"/>
    <property type="match status" value="1"/>
</dbReference>
<gene>
    <name evidence="10" type="ORF">CB0940_00819</name>
    <name evidence="11" type="ORF">RHO25_000853</name>
</gene>
<feature type="region of interest" description="Disordered" evidence="8">
    <location>
        <begin position="135"/>
        <end position="160"/>
    </location>
</feature>
<evidence type="ECO:0000313" key="13">
    <source>
        <dbReference type="Proteomes" id="UP001302367"/>
    </source>
</evidence>
<feature type="compositionally biased region" description="Low complexity" evidence="8">
    <location>
        <begin position="329"/>
        <end position="344"/>
    </location>
</feature>
<reference evidence="11 13" key="2">
    <citation type="submission" date="2023-09" db="EMBL/GenBank/DDBJ databases">
        <title>Complete-Gapless Cercospora beticola genome.</title>
        <authorList>
            <person name="Wyatt N.A."/>
            <person name="Spanner R.E."/>
            <person name="Bolton M.D."/>
        </authorList>
    </citation>
    <scope>NUCLEOTIDE SEQUENCE [LARGE SCALE GENOMIC DNA]</scope>
    <source>
        <strain evidence="11">Cb09-40</strain>
    </source>
</reference>
<dbReference type="EMBL" id="CP134184">
    <property type="protein sequence ID" value="WPA96247.1"/>
    <property type="molecule type" value="Genomic_DNA"/>
</dbReference>
<evidence type="ECO:0000313" key="10">
    <source>
        <dbReference type="EMBL" id="PIB02495.1"/>
    </source>
</evidence>
<feature type="region of interest" description="Disordered" evidence="8">
    <location>
        <begin position="826"/>
        <end position="847"/>
    </location>
</feature>
<evidence type="ECO:0000313" key="12">
    <source>
        <dbReference type="Proteomes" id="UP000230605"/>
    </source>
</evidence>
<dbReference type="SUPFAM" id="SSF46689">
    <property type="entry name" value="Homeodomain-like"/>
    <property type="match status" value="1"/>
</dbReference>
<feature type="compositionally biased region" description="Polar residues" evidence="8">
    <location>
        <begin position="434"/>
        <end position="444"/>
    </location>
</feature>
<evidence type="ECO:0000313" key="11">
    <source>
        <dbReference type="EMBL" id="WPA96247.1"/>
    </source>
</evidence>
<dbReference type="InterPro" id="IPR001356">
    <property type="entry name" value="HD"/>
</dbReference>
<organism evidence="10 12">
    <name type="scientific">Cercospora beticola</name>
    <name type="common">Sugarbeet leaf spot fungus</name>
    <dbReference type="NCBI Taxonomy" id="122368"/>
    <lineage>
        <taxon>Eukaryota</taxon>
        <taxon>Fungi</taxon>
        <taxon>Dikarya</taxon>
        <taxon>Ascomycota</taxon>
        <taxon>Pezizomycotina</taxon>
        <taxon>Dothideomycetes</taxon>
        <taxon>Dothideomycetidae</taxon>
        <taxon>Mycosphaerellales</taxon>
        <taxon>Mycosphaerellaceae</taxon>
        <taxon>Cercospora</taxon>
    </lineage>
</organism>
<dbReference type="CDD" id="cd00086">
    <property type="entry name" value="homeodomain"/>
    <property type="match status" value="1"/>
</dbReference>
<evidence type="ECO:0000256" key="4">
    <source>
        <dbReference type="ARBA" id="ARBA00023155"/>
    </source>
</evidence>
<feature type="compositionally biased region" description="Low complexity" evidence="8">
    <location>
        <begin position="381"/>
        <end position="406"/>
    </location>
</feature>
<evidence type="ECO:0000256" key="5">
    <source>
        <dbReference type="ARBA" id="ARBA00023242"/>
    </source>
</evidence>
<dbReference type="Proteomes" id="UP001302367">
    <property type="component" value="Chromosome 1"/>
</dbReference>
<dbReference type="InterPro" id="IPR050720">
    <property type="entry name" value="Engrailed_Homeobox_TFs"/>
</dbReference>
<dbReference type="PROSITE" id="PS00027">
    <property type="entry name" value="HOMEOBOX_1"/>
    <property type="match status" value="1"/>
</dbReference>
<feature type="compositionally biased region" description="Low complexity" evidence="8">
    <location>
        <begin position="135"/>
        <end position="145"/>
    </location>
</feature>
<feature type="compositionally biased region" description="Low complexity" evidence="8">
    <location>
        <begin position="835"/>
        <end position="847"/>
    </location>
</feature>
<feature type="region of interest" description="Disordered" evidence="8">
    <location>
        <begin position="479"/>
        <end position="502"/>
    </location>
</feature>
<feature type="region of interest" description="Disordered" evidence="8">
    <location>
        <begin position="1"/>
        <end position="27"/>
    </location>
</feature>
<feature type="region of interest" description="Disordered" evidence="8">
    <location>
        <begin position="434"/>
        <end position="464"/>
    </location>
</feature>
<evidence type="ECO:0000256" key="3">
    <source>
        <dbReference type="ARBA" id="ARBA00023125"/>
    </source>
</evidence>
<keyword evidence="13" id="KW-1185">Reference proteome</keyword>
<evidence type="ECO:0000256" key="7">
    <source>
        <dbReference type="RuleBase" id="RU000682"/>
    </source>
</evidence>
<evidence type="ECO:0000256" key="2">
    <source>
        <dbReference type="ARBA" id="ARBA00010896"/>
    </source>
</evidence>
<dbReference type="GO" id="GO:0016586">
    <property type="term" value="C:RSC-type complex"/>
    <property type="evidence" value="ECO:0007669"/>
    <property type="project" value="TreeGrafter"/>
</dbReference>
<dbReference type="SMART" id="SM00389">
    <property type="entry name" value="HOX"/>
    <property type="match status" value="1"/>
</dbReference>
<sequence>MDMAFVAPPSGHQQQQQQQHRHLHHHHHPAAFHPYVDGSGQLPQQHHHQYGVNGNPSMPPQMTCDIKPRLTKEQHDILESHFQKQNKPSTNTKKGFAETLNVSLDKINNWFQNRRAKSKQDAKKQAGAYNLYAQQCQQQQPSDQQSNAFNSDSDTSPAFTPPEYFTMMQQCASDGQIPTTAFHPPPYQEQMPSSTMPNGLPYAGISAPNEPFANGLMPPQSMSQDMFDSPQELNRRTLTQEQFDAFTHHGGLMPSAVQYSGLPQTFPGSSDALEAAYTGMDHDDFKDGELVFTDHTGASLSSNDSSIPSTMSEHSMFPSSLMHDGTALSESSSDWADSRSSSVSLAPHSGSDSPFQPVPAQQSSSSGQWQPGQSIPVDPTELQQQFQEAQRLAQQQQQQQSEQPLAWPSEEALVRRDSQTGTVLAQQMSSFAIQTPQPQQNATFKSPPPPQGNGGSLAARRQRPRPAALGLASLRSQSYSGAVQPASPSQQSQNLVPAQQLRRIRSSNVINGVAQGRVMKSTPGSAQRSPMSWTFADAMHANQRHAQISMSGNLAPPTPLSPNSRQEQSRPQFPPWQSSGNFSTQTSISESDAEQSNANVDSTAQPQAFTSPPHTPMYHHHHQTGQRIGNTVITENTPPQSAPAVQTSFPATAFMPPPPQPLPSSGQFQQVQQGYSQAHHQQFMNVSMPEQPMHMPASHYAPAQHFMVPASEAPQLPMSFTNGVPIVNPQGQLTMAYPPQMQHMQYVSHSAGQPPQSAQQYSFVANACPPPGMHVTSQLPKQNQPPTEFFVHEYSPPSEVKGAATPRKATIDNGPKNYTFVLVESDKAKKGDGKAGTASSSPASAAS</sequence>
<feature type="region of interest" description="Disordered" evidence="8">
    <location>
        <begin position="550"/>
        <end position="625"/>
    </location>
</feature>
<dbReference type="GO" id="GO:0003677">
    <property type="term" value="F:DNA binding"/>
    <property type="evidence" value="ECO:0007669"/>
    <property type="project" value="UniProtKB-UniRule"/>
</dbReference>
<evidence type="ECO:0000256" key="8">
    <source>
        <dbReference type="SAM" id="MobiDB-lite"/>
    </source>
</evidence>
<protein>
    <recommendedName>
        <fullName evidence="9">Homeobox domain-containing protein</fullName>
    </recommendedName>
</protein>
<dbReference type="EMBL" id="LKMD01000100">
    <property type="protein sequence ID" value="PIB02495.1"/>
    <property type="molecule type" value="Genomic_DNA"/>
</dbReference>
<dbReference type="OrthoDB" id="6159439at2759"/>
<name>A0A2G5ICI3_CERBT</name>
<dbReference type="InterPro" id="IPR017970">
    <property type="entry name" value="Homeobox_CS"/>
</dbReference>
<feature type="domain" description="Homeobox" evidence="9">
    <location>
        <begin position="67"/>
        <end position="121"/>
    </location>
</feature>
<proteinExistence type="inferred from homology"/>
<feature type="compositionally biased region" description="Polar residues" evidence="8">
    <location>
        <begin position="296"/>
        <end position="313"/>
    </location>
</feature>
<accession>A0A2G5ICI3</accession>
<dbReference type="PROSITE" id="PS50071">
    <property type="entry name" value="HOMEOBOX_2"/>
    <property type="match status" value="1"/>
</dbReference>
<dbReference type="AlphaFoldDB" id="A0A2G5ICI3"/>
<comment type="subcellular location">
    <subcellularLocation>
        <location evidence="1 6 7">Nucleus</location>
    </subcellularLocation>
</comment>
<keyword evidence="5 6" id="KW-0539">Nucleus</keyword>
<feature type="compositionally biased region" description="Low complexity" evidence="8">
    <location>
        <begin position="361"/>
        <end position="374"/>
    </location>
</feature>
<evidence type="ECO:0000259" key="9">
    <source>
        <dbReference type="PROSITE" id="PS50071"/>
    </source>
</evidence>
<feature type="region of interest" description="Disordered" evidence="8">
    <location>
        <begin position="296"/>
        <end position="409"/>
    </location>
</feature>
<dbReference type="InterPro" id="IPR009057">
    <property type="entry name" value="Homeodomain-like_sf"/>
</dbReference>
<feature type="DNA-binding region" description="Homeobox" evidence="6">
    <location>
        <begin position="69"/>
        <end position="122"/>
    </location>
</feature>
<comment type="similarity">
    <text evidence="2">Belongs to the engrailed homeobox family.</text>
</comment>
<evidence type="ECO:0000256" key="6">
    <source>
        <dbReference type="PROSITE-ProRule" id="PRU00108"/>
    </source>
</evidence>
<feature type="compositionally biased region" description="Polar residues" evidence="8">
    <location>
        <begin position="561"/>
        <end position="612"/>
    </location>
</feature>
<keyword evidence="4 6" id="KW-0371">Homeobox</keyword>
<feature type="compositionally biased region" description="Low complexity" evidence="8">
    <location>
        <begin position="480"/>
        <end position="493"/>
    </location>
</feature>
<keyword evidence="3 6" id="KW-0238">DNA-binding</keyword>
<reference evidence="10 12" key="1">
    <citation type="submission" date="2015-10" db="EMBL/GenBank/DDBJ databases">
        <title>The cercosporin biosynthetic gene cluster was horizontally transferred to several fungal lineages and shown to be expanded in Cercospora beticola based on microsynteny with recipient genomes.</title>
        <authorList>
            <person name="De Jonge R."/>
            <person name="Ebert M.K."/>
            <person name="Suttle J.C."/>
            <person name="Jurick Ii W.M."/>
            <person name="Secor G.A."/>
            <person name="Thomma B.P."/>
            <person name="Van De Peer Y."/>
            <person name="Bolton M.D."/>
        </authorList>
    </citation>
    <scope>NUCLEOTIDE SEQUENCE [LARGE SCALE GENOMIC DNA]</scope>
    <source>
        <strain evidence="10 12">09-40</strain>
    </source>
</reference>
<dbReference type="GO" id="GO:0000981">
    <property type="term" value="F:DNA-binding transcription factor activity, RNA polymerase II-specific"/>
    <property type="evidence" value="ECO:0007669"/>
    <property type="project" value="InterPro"/>
</dbReference>
<evidence type="ECO:0000256" key="1">
    <source>
        <dbReference type="ARBA" id="ARBA00004123"/>
    </source>
</evidence>
<dbReference type="PANTHER" id="PTHR24341">
    <property type="entry name" value="HOMEOBOX PROTEIN ENGRAILED"/>
    <property type="match status" value="1"/>
</dbReference>
<feature type="compositionally biased region" description="Polar residues" evidence="8">
    <location>
        <begin position="146"/>
        <end position="158"/>
    </location>
</feature>
<dbReference type="Proteomes" id="UP000230605">
    <property type="component" value="Chromosome 1"/>
</dbReference>
<dbReference type="PANTHER" id="PTHR24341:SF6">
    <property type="entry name" value="HOMEOBOX PROTEIN INVECTED"/>
    <property type="match status" value="1"/>
</dbReference>
<dbReference type="Pfam" id="PF00046">
    <property type="entry name" value="Homeodomain"/>
    <property type="match status" value="1"/>
</dbReference>